<name>A0ABR4GUX4_9EURO</name>
<organism evidence="5 6">
    <name type="scientific">Aspergillus granulosus</name>
    <dbReference type="NCBI Taxonomy" id="176169"/>
    <lineage>
        <taxon>Eukaryota</taxon>
        <taxon>Fungi</taxon>
        <taxon>Dikarya</taxon>
        <taxon>Ascomycota</taxon>
        <taxon>Pezizomycotina</taxon>
        <taxon>Eurotiomycetes</taxon>
        <taxon>Eurotiomycetidae</taxon>
        <taxon>Eurotiales</taxon>
        <taxon>Aspergillaceae</taxon>
        <taxon>Aspergillus</taxon>
        <taxon>Aspergillus subgen. Nidulantes</taxon>
    </lineage>
</organism>
<dbReference type="InterPro" id="IPR036770">
    <property type="entry name" value="Ankyrin_rpt-contain_sf"/>
</dbReference>
<dbReference type="Proteomes" id="UP001610334">
    <property type="component" value="Unassembled WGS sequence"/>
</dbReference>
<accession>A0ABR4GUX4</accession>
<dbReference type="Pfam" id="PF22939">
    <property type="entry name" value="WHD_GPIID"/>
    <property type="match status" value="1"/>
</dbReference>
<gene>
    <name evidence="5" type="ORF">BJX63DRAFT_425838</name>
</gene>
<dbReference type="Pfam" id="PF13637">
    <property type="entry name" value="Ank_4"/>
    <property type="match status" value="1"/>
</dbReference>
<dbReference type="Pfam" id="PF12796">
    <property type="entry name" value="Ank_2"/>
    <property type="match status" value="1"/>
</dbReference>
<protein>
    <submittedName>
        <fullName evidence="5">Uncharacterized protein</fullName>
    </submittedName>
</protein>
<feature type="repeat" description="ANK" evidence="2">
    <location>
        <begin position="862"/>
        <end position="894"/>
    </location>
</feature>
<dbReference type="Pfam" id="PF24883">
    <property type="entry name" value="NPHP3_N"/>
    <property type="match status" value="1"/>
</dbReference>
<evidence type="ECO:0000256" key="1">
    <source>
        <dbReference type="ARBA" id="ARBA00022737"/>
    </source>
</evidence>
<feature type="repeat" description="ANK" evidence="2">
    <location>
        <begin position="928"/>
        <end position="960"/>
    </location>
</feature>
<feature type="repeat" description="ANK" evidence="2">
    <location>
        <begin position="964"/>
        <end position="993"/>
    </location>
</feature>
<dbReference type="EMBL" id="JBFXLT010000166">
    <property type="protein sequence ID" value="KAL2802727.1"/>
    <property type="molecule type" value="Genomic_DNA"/>
</dbReference>
<keyword evidence="2" id="KW-0040">ANK repeat</keyword>
<evidence type="ECO:0000259" key="3">
    <source>
        <dbReference type="Pfam" id="PF22939"/>
    </source>
</evidence>
<dbReference type="Gene3D" id="3.40.50.300">
    <property type="entry name" value="P-loop containing nucleotide triphosphate hydrolases"/>
    <property type="match status" value="1"/>
</dbReference>
<sequence length="1087" mass="119312">MSKRKLGSDDNDELIVSGAKTRSTGLRKLNFEAYTVGWISPLQIEQTAALEMLDDEHEALALPSMGSNVYTLVALRVITSPAATVVTQMRMTFPNLRFCLLVGIAGGVPVKTDEGIIRLGDIVVSKPTGEHSGVIQYDHGKAEAGQFIRTGALAPPPALLLNAADQLASTRLRLKVDPLQEDLRRINTDIRGLKRYRRPGPNQDHLYHPAYVHTQPGVSCHECNCDPLQLIHRGSIASGESVIKSGIMRDRLAKAYNVLCFEMEAAGVNSDFPSLTIRGISDYSDSHKNNQWHGYAAAVAAAYARRLLVHVPLQEVTRLPVSGQLAEKLQQGVESIGKILTSNEKEKIFRWLQAPNPSTNYNRAIEARQYGTGLWFLESEVYKNWKENPRTLLCLRGLPGCGKTVLSASVIENVMEVKTTAIGVAVVYFYFDFSDDKKQVMGGMIRSILSQLAAQCSTYPSVLEDLNLQYGAVGFQAPATDLLQTLQSMFSEFSQVYLVLDALDECSERQTLFSFLDTIQKWEAGSLHMITTTRMDREIDSFLSTLTCENFELQPERINSDISLYVEERISTDPNLRTCRHDEIREEVKQTLMAMAGGMFRLISCHLDLLKGCYSKASLRRSLSCLPPSLEETYQQILSQIPDRNLRSARTLLQWVLFSARPLLLQEAADALIVDIDRTVQVDVDERFLDPHDILSLCPGLLLSVKERQYGETTVEIIKLAHLSVKEFLLSDQGCSSEGLQPFFIDKLEADGSIATVSLTYLLHFETYLHWMSFFDPEAPWKIWGEPRLNANPKQGLPQPLYCAALTGLTMVVETLIAAGESIEAPGSVYANALQAASAHGFCEIVLCLVKYGVDVNMMGGKYHTALQAACAERQVEVVEILLTEGADVNTNGGMYGTPLQAAASCGQNQIIKHLLSQNADINLEGGRHSTPLQIAAVRGYLEAVAMLIENGADITLEGGFYGTAFHAACFRGREQIVRLLIHAGADVNKSAGTYGAALQAAAAGGHASIGGCYGTAIMAAASRGQPFVMEHLAASSRACQETVELLLERGADGHLSGPRPFTNIAEAARISRSNEMIELLRSRGFI</sequence>
<dbReference type="PANTHER" id="PTHR10039">
    <property type="entry name" value="AMELOGENIN"/>
    <property type="match status" value="1"/>
</dbReference>
<evidence type="ECO:0000259" key="4">
    <source>
        <dbReference type="Pfam" id="PF24883"/>
    </source>
</evidence>
<proteinExistence type="predicted"/>
<dbReference type="PANTHER" id="PTHR10039:SF16">
    <property type="entry name" value="GPI INOSITOL-DEACYLASE"/>
    <property type="match status" value="1"/>
</dbReference>
<feature type="repeat" description="ANK" evidence="2">
    <location>
        <begin position="898"/>
        <end position="927"/>
    </location>
</feature>
<evidence type="ECO:0000313" key="5">
    <source>
        <dbReference type="EMBL" id="KAL2802727.1"/>
    </source>
</evidence>
<dbReference type="Gene3D" id="3.40.50.1580">
    <property type="entry name" value="Nucleoside phosphorylase domain"/>
    <property type="match status" value="1"/>
</dbReference>
<comment type="caution">
    <text evidence="5">The sequence shown here is derived from an EMBL/GenBank/DDBJ whole genome shotgun (WGS) entry which is preliminary data.</text>
</comment>
<dbReference type="InterPro" id="IPR002110">
    <property type="entry name" value="Ankyrin_rpt"/>
</dbReference>
<keyword evidence="6" id="KW-1185">Reference proteome</keyword>
<dbReference type="PROSITE" id="PS50297">
    <property type="entry name" value="ANK_REP_REGION"/>
    <property type="match status" value="4"/>
</dbReference>
<dbReference type="SUPFAM" id="SSF52540">
    <property type="entry name" value="P-loop containing nucleoside triphosphate hydrolases"/>
    <property type="match status" value="1"/>
</dbReference>
<dbReference type="SMART" id="SM00248">
    <property type="entry name" value="ANK"/>
    <property type="match status" value="7"/>
</dbReference>
<keyword evidence="1" id="KW-0677">Repeat</keyword>
<dbReference type="InterPro" id="IPR054471">
    <property type="entry name" value="GPIID_WHD"/>
</dbReference>
<evidence type="ECO:0000256" key="2">
    <source>
        <dbReference type="PROSITE-ProRule" id="PRU00023"/>
    </source>
</evidence>
<evidence type="ECO:0000313" key="6">
    <source>
        <dbReference type="Proteomes" id="UP001610334"/>
    </source>
</evidence>
<reference evidence="5 6" key="1">
    <citation type="submission" date="2024-07" db="EMBL/GenBank/DDBJ databases">
        <title>Section-level genome sequencing and comparative genomics of Aspergillus sections Usti and Cavernicolus.</title>
        <authorList>
            <consortium name="Lawrence Berkeley National Laboratory"/>
            <person name="Nybo J.L."/>
            <person name="Vesth T.C."/>
            <person name="Theobald S."/>
            <person name="Frisvad J.C."/>
            <person name="Larsen T.O."/>
            <person name="Kjaerboelling I."/>
            <person name="Rothschild-Mancinelli K."/>
            <person name="Lyhne E.K."/>
            <person name="Kogle M.E."/>
            <person name="Barry K."/>
            <person name="Clum A."/>
            <person name="Na H."/>
            <person name="Ledsgaard L."/>
            <person name="Lin J."/>
            <person name="Lipzen A."/>
            <person name="Kuo A."/>
            <person name="Riley R."/>
            <person name="Mondo S."/>
            <person name="Labutti K."/>
            <person name="Haridas S."/>
            <person name="Pangalinan J."/>
            <person name="Salamov A.A."/>
            <person name="Simmons B.A."/>
            <person name="Magnuson J.K."/>
            <person name="Chen J."/>
            <person name="Drula E."/>
            <person name="Henrissat B."/>
            <person name="Wiebenga A."/>
            <person name="Lubbers R.J."/>
            <person name="Gomes A.C."/>
            <person name="Makela M.R."/>
            <person name="Stajich J."/>
            <person name="Grigoriev I.V."/>
            <person name="Mortensen U.H."/>
            <person name="De Vries R.P."/>
            <person name="Baker S.E."/>
            <person name="Andersen M.R."/>
        </authorList>
    </citation>
    <scope>NUCLEOTIDE SEQUENCE [LARGE SCALE GENOMIC DNA]</scope>
    <source>
        <strain evidence="5 6">CBS 588.65</strain>
    </source>
</reference>
<dbReference type="InterPro" id="IPR027417">
    <property type="entry name" value="P-loop_NTPase"/>
</dbReference>
<dbReference type="PROSITE" id="PS50088">
    <property type="entry name" value="ANK_REPEAT"/>
    <property type="match status" value="4"/>
</dbReference>
<feature type="domain" description="Nephrocystin 3-like N-terminal" evidence="4">
    <location>
        <begin position="371"/>
        <end position="534"/>
    </location>
</feature>
<dbReference type="SUPFAM" id="SSF53167">
    <property type="entry name" value="Purine and uridine phosphorylases"/>
    <property type="match status" value="1"/>
</dbReference>
<feature type="domain" description="GPI inositol-deacylase winged helix" evidence="3">
    <location>
        <begin position="647"/>
        <end position="735"/>
    </location>
</feature>
<dbReference type="Gene3D" id="1.25.40.20">
    <property type="entry name" value="Ankyrin repeat-containing domain"/>
    <property type="match status" value="2"/>
</dbReference>
<dbReference type="InterPro" id="IPR035994">
    <property type="entry name" value="Nucleoside_phosphorylase_sf"/>
</dbReference>
<dbReference type="SUPFAM" id="SSF48403">
    <property type="entry name" value="Ankyrin repeat"/>
    <property type="match status" value="1"/>
</dbReference>
<dbReference type="InterPro" id="IPR056884">
    <property type="entry name" value="NPHP3-like_N"/>
</dbReference>